<organism evidence="2 3">
    <name type="scientific">Cimex lectularius</name>
    <name type="common">Bed bug</name>
    <name type="synonym">Acanthia lectularia</name>
    <dbReference type="NCBI Taxonomy" id="79782"/>
    <lineage>
        <taxon>Eukaryota</taxon>
        <taxon>Metazoa</taxon>
        <taxon>Ecdysozoa</taxon>
        <taxon>Arthropoda</taxon>
        <taxon>Hexapoda</taxon>
        <taxon>Insecta</taxon>
        <taxon>Pterygota</taxon>
        <taxon>Neoptera</taxon>
        <taxon>Paraneoptera</taxon>
        <taxon>Hemiptera</taxon>
        <taxon>Heteroptera</taxon>
        <taxon>Panheteroptera</taxon>
        <taxon>Cimicomorpha</taxon>
        <taxon>Cimicidae</taxon>
        <taxon>Cimex</taxon>
    </lineage>
</organism>
<keyword evidence="3" id="KW-1185">Reference proteome</keyword>
<dbReference type="InterPro" id="IPR011249">
    <property type="entry name" value="Metalloenz_LuxS/M16"/>
</dbReference>
<protein>
    <recommendedName>
        <fullName evidence="1">Peptidase M16 C-terminal domain-containing protein</fullName>
    </recommendedName>
</protein>
<reference evidence="2" key="1">
    <citation type="submission" date="2022-01" db="UniProtKB">
        <authorList>
            <consortium name="EnsemblMetazoa"/>
        </authorList>
    </citation>
    <scope>IDENTIFICATION</scope>
</reference>
<dbReference type="PANTHER" id="PTHR43016:SF16">
    <property type="entry name" value="METALLOPROTEASE, PUTATIVE (AFU_ORTHOLOGUE AFUA_4G07610)-RELATED"/>
    <property type="match status" value="1"/>
</dbReference>
<sequence>MMFQDNSSMSYKQLNQQECSQQEDSADEYELTEKLTAVSKRKKSTCRINYKPLPPKQVKNFKLILSNYFNCSLPVNVYRSTKTGLTVVVSEMVGPMVSAYVSFATESLGDDGLPEIVRNLVFLGSEDYPYRHVINNIAKNCHVTAFNSWTAVNYTCYTYTSASECGFFNMLPIFMDHLLFPTLKKTNYITDIYHIDEYGRDAGHVAQSLDALESSKNEIILREVMNLVYANTDYRFSPYGKMQNIRTSASNEKVRRFHSKSYRPENCFIIVVGSQLQKVLNCLESVERKIINKGHRSHFHRPWQSAIPPLPLEDHFMSYVKYPSSEDVTATITMAWRGPNIVRDYPKILACDMMFRFLTESNDSPLVQEFLKISKPWATSITYRVEMYIDSLVAITFSGVPKSYMNRVKDKVVDILKSLTKTPEAFTPIGATLKTIRKETIIALEKKSLDFFVSTMINYQIYGKNEYDFKVRVDFLPLLEHIIKLPMKFWITLLNKFFVLRKCVCIVAQPSYSEVIKQTNIKVDSIKDRVKKQGLDGLVRFKRYFIAAAEDNNVKIPREIFNSLKTWQKPENYYPLNHYGLEEKTHPRFNFDKVPLNMQITDIYTHFITIYALIDTRKLELGMRAYLPLLLESLIQSAIMRNGTAIPLEQIFQERQEDLISLTCSLGCKPSGFFSCGYPSHFACVSVTVDFEKYYKGIMWLKDTLFNTFFTADRLKTVVNYLLEEAVAKLNNSRDIVLQLMNGMTHERNSNYWASNTNLQVKFLFETLSFLDETPEDIITELETVKQAFLDDSIRLHMVVNMEMLATNYLDPAGVWQNFLPNNINANKYLCKLNHELTLLKENLYDSCVVLEGKGTTFACLCSPCFSDFTCNDLPALIVCLEYLMQPEGPFYNTILEYGGTLEIEACPEHGKIYFLLNNVNSIAEVLKFCKKTCEECAKRDYPWSEDLVVDAINFAVVRKISPESDIKEVSLDSIVSYLTGRPVDYKKKLINDIMDVTKNDIIIVAEKYLTSLFDFTKSRIVILSDVNDYESIAAQFYEWGTVLKLFNTVEEFLKRVY</sequence>
<dbReference type="FunFam" id="3.30.830.10:FF:000015">
    <property type="entry name" value="Putative zinc metalloprotease"/>
    <property type="match status" value="1"/>
</dbReference>
<feature type="domain" description="Peptidase M16 C-terminal" evidence="1">
    <location>
        <begin position="250"/>
        <end position="422"/>
    </location>
</feature>
<dbReference type="OMA" id="MLHAMEG"/>
<name>A0A8I6S261_CIMLE</name>
<dbReference type="EnsemblMetazoa" id="XM_014399416.2">
    <property type="protein sequence ID" value="XP_014254902.1"/>
    <property type="gene ID" value="LOC106669734"/>
</dbReference>
<dbReference type="GeneID" id="106669734"/>
<dbReference type="OrthoDB" id="4953at2759"/>
<dbReference type="KEGG" id="clec:106669734"/>
<proteinExistence type="predicted"/>
<dbReference type="Proteomes" id="UP000494040">
    <property type="component" value="Unassembled WGS sequence"/>
</dbReference>
<dbReference type="Pfam" id="PF05193">
    <property type="entry name" value="Peptidase_M16_C"/>
    <property type="match status" value="1"/>
</dbReference>
<dbReference type="Gene3D" id="3.30.830.10">
    <property type="entry name" value="Metalloenzyme, LuxS/M16 peptidase-like"/>
    <property type="match status" value="4"/>
</dbReference>
<accession>A0A8I6S261</accession>
<dbReference type="PANTHER" id="PTHR43016">
    <property type="entry name" value="PRESEQUENCE PROTEASE"/>
    <property type="match status" value="1"/>
</dbReference>
<dbReference type="RefSeq" id="XP_014254902.1">
    <property type="nucleotide sequence ID" value="XM_014399416.2"/>
</dbReference>
<evidence type="ECO:0000259" key="1">
    <source>
        <dbReference type="Pfam" id="PF05193"/>
    </source>
</evidence>
<dbReference type="AlphaFoldDB" id="A0A8I6S261"/>
<evidence type="ECO:0000313" key="3">
    <source>
        <dbReference type="Proteomes" id="UP000494040"/>
    </source>
</evidence>
<dbReference type="GO" id="GO:0046872">
    <property type="term" value="F:metal ion binding"/>
    <property type="evidence" value="ECO:0007669"/>
    <property type="project" value="InterPro"/>
</dbReference>
<dbReference type="SUPFAM" id="SSF63411">
    <property type="entry name" value="LuxS/MPP-like metallohydrolase"/>
    <property type="match status" value="4"/>
</dbReference>
<evidence type="ECO:0000313" key="2">
    <source>
        <dbReference type="EnsemblMetazoa" id="XP_014254902.1"/>
    </source>
</evidence>
<dbReference type="InterPro" id="IPR007863">
    <property type="entry name" value="Peptidase_M16_C"/>
</dbReference>